<protein>
    <submittedName>
        <fullName evidence="10">Protein FAM189A1-like</fullName>
    </submittedName>
</protein>
<feature type="region of interest" description="Disordered" evidence="6">
    <location>
        <begin position="352"/>
        <end position="494"/>
    </location>
</feature>
<keyword evidence="9" id="KW-1185">Reference proteome</keyword>
<keyword evidence="4 7" id="KW-0472">Membrane</keyword>
<evidence type="ECO:0000256" key="5">
    <source>
        <dbReference type="ARBA" id="ARBA00034309"/>
    </source>
</evidence>
<evidence type="ECO:0000256" key="6">
    <source>
        <dbReference type="SAM" id="MobiDB-lite"/>
    </source>
</evidence>
<reference evidence="9" key="2">
    <citation type="journal article" date="2020" name="Nat. Ecol. Evol.">
        <title>Deeply conserved synteny resolves early events in vertebrate evolution.</title>
        <authorList>
            <person name="Simakov O."/>
            <person name="Marletaz F."/>
            <person name="Yue J.X."/>
            <person name="O'Connell B."/>
            <person name="Jenkins J."/>
            <person name="Brandt A."/>
            <person name="Calef R."/>
            <person name="Tung C.H."/>
            <person name="Huang T.K."/>
            <person name="Schmutz J."/>
            <person name="Satoh N."/>
            <person name="Yu J.K."/>
            <person name="Putnam N.H."/>
            <person name="Green R.E."/>
            <person name="Rokhsar D.S."/>
        </authorList>
    </citation>
    <scope>NUCLEOTIDE SEQUENCE [LARGE SCALE GENOMIC DNA]</scope>
    <source>
        <strain evidence="9">S238N-H82</strain>
    </source>
</reference>
<accession>C3YKF1</accession>
<dbReference type="OrthoDB" id="10036151at2759"/>
<dbReference type="InterPro" id="IPR007237">
    <property type="entry name" value="CD20-like"/>
</dbReference>
<dbReference type="Pfam" id="PF04103">
    <property type="entry name" value="CD20"/>
    <property type="match status" value="1"/>
</dbReference>
<comment type="similarity">
    <text evidence="5">Belongs to the ENTREP family.</text>
</comment>
<proteinExistence type="inferred from homology"/>
<dbReference type="InterPro" id="IPR030431">
    <property type="entry name" value="ENTREP1-3"/>
</dbReference>
<evidence type="ECO:0000313" key="10">
    <source>
        <dbReference type="RefSeq" id="XP_035670956.1"/>
    </source>
</evidence>
<name>C3YKF1_BRAFL</name>
<dbReference type="EMBL" id="GG666522">
    <property type="protein sequence ID" value="EEN59195.1"/>
    <property type="molecule type" value="Genomic_DNA"/>
</dbReference>
<evidence type="ECO:0000256" key="1">
    <source>
        <dbReference type="ARBA" id="ARBA00004141"/>
    </source>
</evidence>
<keyword evidence="2 7" id="KW-0812">Transmembrane</keyword>
<feature type="transmembrane region" description="Helical" evidence="7">
    <location>
        <begin position="64"/>
        <end position="81"/>
    </location>
</feature>
<evidence type="ECO:0000256" key="2">
    <source>
        <dbReference type="ARBA" id="ARBA00022692"/>
    </source>
</evidence>
<dbReference type="Proteomes" id="UP000001554">
    <property type="component" value="Chromosome 3"/>
</dbReference>
<sequence length="631" mass="67612">MRAVRHGLVVTQARPGARDHLGRSQAMLLSLGIVQIVLGCVVVSLSFAALAMTTYSRVRNACPYWAGFAAMLSGGVGMIAWKQQTSLAVSFFTFLSAVCTLLHLVAAVLSGESTTLLSSLNSCVPQDMGKTCQCLLGGIADCSGIQTMLQELMYAVCGTSVLSCLISALSVAVGCMHFIKRGPHQSMLYGHSLASPVLPSDSLRTPMEDEMFPVNMVQPVPPPPYSPPGCYISQHGTISEDPPPYSAVDPLARVTEVGTGWTTEVQCSVDDGSRLSPNVEGACGTQAVSHSRMAVSHSGTLNNMLDSLQLASNFTSGQTSPNTKEGAGCESAELQRAVDMSLESVLQAFHEQTQQMDGTDTNVRHTQEPSRNLRHVPHFNLPDATPSPQGAVSLGRENSDTNVPRHVSRTSQGLNTQETQSVSSDPRVPLHRRQDEPLTEVSPLGIQEDSHLQGNVGRKSKAERPRTLNLSGNAKLRKHSHRSHKRRPRSLVDSKELKDTKVLVAQFLEQPVGNLPPAVQIVVENIKSVIQSDEHHLAEVMHSASVLQEVEVRHSTYRYSLSSTSSSSHVSSSGSVYRTVEVSSSTVCRTADASPSSTVCRTADAAAAVSRTAEGQGCVEAAGDIYRETVL</sequence>
<dbReference type="STRING" id="7739.C3YKF1"/>
<dbReference type="GO" id="GO:0016020">
    <property type="term" value="C:membrane"/>
    <property type="evidence" value="ECO:0007669"/>
    <property type="project" value="UniProtKB-SubCell"/>
</dbReference>
<evidence type="ECO:0000256" key="3">
    <source>
        <dbReference type="ARBA" id="ARBA00022989"/>
    </source>
</evidence>
<dbReference type="RefSeq" id="XP_035670956.1">
    <property type="nucleotide sequence ID" value="XM_035815063.1"/>
</dbReference>
<feature type="transmembrane region" description="Helical" evidence="7">
    <location>
        <begin position="88"/>
        <end position="109"/>
    </location>
</feature>
<gene>
    <name evidence="10" type="primary">LOC118412288</name>
    <name evidence="8" type="ORF">BRAFLDRAFT_126996</name>
</gene>
<dbReference type="PANTHER" id="PTHR17615">
    <property type="entry name" value="PROTEIN FAM189A"/>
    <property type="match status" value="1"/>
</dbReference>
<dbReference type="InParanoid" id="C3YKF1"/>
<reference evidence="8" key="1">
    <citation type="journal article" date="2008" name="Nature">
        <title>The amphioxus genome and the evolution of the chordate karyotype.</title>
        <authorList>
            <consortium name="US DOE Joint Genome Institute (JGI-PGF)"/>
            <person name="Putnam N.H."/>
            <person name="Butts T."/>
            <person name="Ferrier D.E.K."/>
            <person name="Furlong R.F."/>
            <person name="Hellsten U."/>
            <person name="Kawashima T."/>
            <person name="Robinson-Rechavi M."/>
            <person name="Shoguchi E."/>
            <person name="Terry A."/>
            <person name="Yu J.-K."/>
            <person name="Benito-Gutierrez E.L."/>
            <person name="Dubchak I."/>
            <person name="Garcia-Fernandez J."/>
            <person name="Gibson-Brown J.J."/>
            <person name="Grigoriev I.V."/>
            <person name="Horton A.C."/>
            <person name="de Jong P.J."/>
            <person name="Jurka J."/>
            <person name="Kapitonov V.V."/>
            <person name="Kohara Y."/>
            <person name="Kuroki Y."/>
            <person name="Lindquist E."/>
            <person name="Lucas S."/>
            <person name="Osoegawa K."/>
            <person name="Pennacchio L.A."/>
            <person name="Salamov A.A."/>
            <person name="Satou Y."/>
            <person name="Sauka-Spengler T."/>
            <person name="Schmutz J."/>
            <person name="Shin-I T."/>
            <person name="Toyoda A."/>
            <person name="Bronner-Fraser M."/>
            <person name="Fujiyama A."/>
            <person name="Holland L.Z."/>
            <person name="Holland P.W.H."/>
            <person name="Satoh N."/>
            <person name="Rokhsar D.S."/>
        </authorList>
    </citation>
    <scope>NUCLEOTIDE SEQUENCE [LARGE SCALE GENOMIC DNA]</scope>
    <source>
        <strain evidence="8">S238N-H82</strain>
        <tissue evidence="8">Testes</tissue>
    </source>
</reference>
<feature type="compositionally biased region" description="Basic residues" evidence="6">
    <location>
        <begin position="475"/>
        <end position="489"/>
    </location>
</feature>
<evidence type="ECO:0000313" key="9">
    <source>
        <dbReference type="Proteomes" id="UP000001554"/>
    </source>
</evidence>
<keyword evidence="3 7" id="KW-1133">Transmembrane helix</keyword>
<evidence type="ECO:0000313" key="8">
    <source>
        <dbReference type="EMBL" id="EEN59195.1"/>
    </source>
</evidence>
<feature type="compositionally biased region" description="Polar residues" evidence="6">
    <location>
        <begin position="409"/>
        <end position="424"/>
    </location>
</feature>
<evidence type="ECO:0000256" key="7">
    <source>
        <dbReference type="SAM" id="Phobius"/>
    </source>
</evidence>
<dbReference type="GeneID" id="118412288"/>
<reference evidence="10" key="3">
    <citation type="submission" date="2025-04" db="UniProtKB">
        <authorList>
            <consortium name="RefSeq"/>
        </authorList>
    </citation>
    <scope>IDENTIFICATION</scope>
    <source>
        <strain evidence="10">S238N-H82</strain>
        <tissue evidence="10">Testes</tissue>
    </source>
</reference>
<dbReference type="KEGG" id="bfo:118412288"/>
<dbReference type="AlphaFoldDB" id="C3YKF1"/>
<organism>
    <name type="scientific">Branchiostoma floridae</name>
    <name type="common">Florida lancelet</name>
    <name type="synonym">Amphioxus</name>
    <dbReference type="NCBI Taxonomy" id="7739"/>
    <lineage>
        <taxon>Eukaryota</taxon>
        <taxon>Metazoa</taxon>
        <taxon>Chordata</taxon>
        <taxon>Cephalochordata</taxon>
        <taxon>Leptocardii</taxon>
        <taxon>Amphioxiformes</taxon>
        <taxon>Branchiostomatidae</taxon>
        <taxon>Branchiostoma</taxon>
    </lineage>
</organism>
<feature type="compositionally biased region" description="Polar residues" evidence="6">
    <location>
        <begin position="352"/>
        <end position="361"/>
    </location>
</feature>
<comment type="subcellular location">
    <subcellularLocation>
        <location evidence="1">Membrane</location>
        <topology evidence="1">Multi-pass membrane protein</topology>
    </subcellularLocation>
</comment>
<evidence type="ECO:0000256" key="4">
    <source>
        <dbReference type="ARBA" id="ARBA00023136"/>
    </source>
</evidence>
<feature type="transmembrane region" description="Helical" evidence="7">
    <location>
        <begin position="28"/>
        <end position="52"/>
    </location>
</feature>
<dbReference type="OMA" id="QAFHEQT"/>
<dbReference type="PANTHER" id="PTHR17615:SF9">
    <property type="entry name" value="PROTEIN FAM189A1"/>
    <property type="match status" value="1"/>
</dbReference>
<dbReference type="eggNOG" id="ENOG502QUMS">
    <property type="taxonomic scope" value="Eukaryota"/>
</dbReference>